<keyword evidence="5" id="KW-1003">Cell membrane</keyword>
<keyword evidence="4 5" id="KW-0472">Membrane</keyword>
<evidence type="ECO:0000256" key="1">
    <source>
        <dbReference type="ARBA" id="ARBA00004141"/>
    </source>
</evidence>
<dbReference type="PROSITE" id="PS01218">
    <property type="entry name" value="TATC"/>
    <property type="match status" value="1"/>
</dbReference>
<sequence>MRIPRLQSPGKAVKPRKVDQPRPLLEHLEELRQRLLRSLVALGIGTGVGLLIADRVIDVLAAPVGGRAGLVSVDVTESIAAYMRVALLSGFTLAFPYIVYQILAFIYVGLLPHERRVVLLLVPLATLLFVGGAAFTYFVMMPVAIPFLTTFAGIRTQPRPSTYLTFVVSLMFWLGLSFEMPLVTFALAKARLITARQLLRGWRFAVLAIAVLAAAITPTVDPVNMSIVMLPLLGLYLLSVLLAALA</sequence>
<name>A0A212R5N0_9CHLR</name>
<dbReference type="HAMAP" id="MF_00902">
    <property type="entry name" value="TatC"/>
    <property type="match status" value="1"/>
</dbReference>
<dbReference type="NCBIfam" id="TIGR00945">
    <property type="entry name" value="tatC"/>
    <property type="match status" value="1"/>
</dbReference>
<evidence type="ECO:0000256" key="2">
    <source>
        <dbReference type="ARBA" id="ARBA00022692"/>
    </source>
</evidence>
<gene>
    <name evidence="5" type="primary">tatC</name>
    <name evidence="6" type="ORF">SAMN02746019_00013170</name>
</gene>
<keyword evidence="5" id="KW-0653">Protein transport</keyword>
<dbReference type="PRINTS" id="PR01840">
    <property type="entry name" value="TATCFAMILY"/>
</dbReference>
<evidence type="ECO:0000313" key="6">
    <source>
        <dbReference type="EMBL" id="SNB67433.1"/>
    </source>
</evidence>
<feature type="transmembrane region" description="Helical" evidence="5">
    <location>
        <begin position="200"/>
        <end position="220"/>
    </location>
</feature>
<dbReference type="GO" id="GO:0065002">
    <property type="term" value="P:intracellular protein transmembrane transport"/>
    <property type="evidence" value="ECO:0007669"/>
    <property type="project" value="TreeGrafter"/>
</dbReference>
<dbReference type="GO" id="GO:0009977">
    <property type="term" value="F:proton motive force dependent protein transmembrane transporter activity"/>
    <property type="evidence" value="ECO:0007669"/>
    <property type="project" value="TreeGrafter"/>
</dbReference>
<dbReference type="RefSeq" id="WP_088571495.1">
    <property type="nucleotide sequence ID" value="NZ_FYEK01000031.1"/>
</dbReference>
<dbReference type="InParanoid" id="A0A212R5N0"/>
<dbReference type="EMBL" id="FYEK01000031">
    <property type="protein sequence ID" value="SNB67433.1"/>
    <property type="molecule type" value="Genomic_DNA"/>
</dbReference>
<feature type="transmembrane region" description="Helical" evidence="5">
    <location>
        <begin position="117"/>
        <end position="143"/>
    </location>
</feature>
<feature type="transmembrane region" description="Helical" evidence="5">
    <location>
        <begin position="226"/>
        <end position="245"/>
    </location>
</feature>
<keyword evidence="7" id="KW-1185">Reference proteome</keyword>
<keyword evidence="3 5" id="KW-1133">Transmembrane helix</keyword>
<dbReference type="Pfam" id="PF00902">
    <property type="entry name" value="TatC"/>
    <property type="match status" value="1"/>
</dbReference>
<keyword evidence="2 5" id="KW-0812">Transmembrane</keyword>
<comment type="subcellular location">
    <subcellularLocation>
        <location evidence="5">Cell membrane</location>
        <topology evidence="5">Multi-pass membrane protein</topology>
    </subcellularLocation>
    <subcellularLocation>
        <location evidence="1">Membrane</location>
        <topology evidence="1">Multi-pass membrane protein</topology>
    </subcellularLocation>
</comment>
<feature type="transmembrane region" description="Helical" evidence="5">
    <location>
        <begin position="85"/>
        <end position="110"/>
    </location>
</feature>
<feature type="transmembrane region" description="Helical" evidence="5">
    <location>
        <begin position="35"/>
        <end position="53"/>
    </location>
</feature>
<evidence type="ECO:0000256" key="4">
    <source>
        <dbReference type="ARBA" id="ARBA00023136"/>
    </source>
</evidence>
<dbReference type="InterPro" id="IPR002033">
    <property type="entry name" value="TatC"/>
</dbReference>
<dbReference type="FunCoup" id="A0A212R5N0">
    <property type="interactions" value="418"/>
</dbReference>
<evidence type="ECO:0000313" key="7">
    <source>
        <dbReference type="Proteomes" id="UP000197025"/>
    </source>
</evidence>
<keyword evidence="5" id="KW-0813">Transport</keyword>
<dbReference type="PANTHER" id="PTHR30371">
    <property type="entry name" value="SEC-INDEPENDENT PROTEIN TRANSLOCASE PROTEIN TATC"/>
    <property type="match status" value="1"/>
</dbReference>
<dbReference type="InterPro" id="IPR019820">
    <property type="entry name" value="Sec-indep_translocase_CS"/>
</dbReference>
<evidence type="ECO:0000256" key="3">
    <source>
        <dbReference type="ARBA" id="ARBA00022989"/>
    </source>
</evidence>
<dbReference type="GO" id="GO:0033281">
    <property type="term" value="C:TAT protein transport complex"/>
    <property type="evidence" value="ECO:0007669"/>
    <property type="project" value="UniProtKB-UniRule"/>
</dbReference>
<accession>A0A212R5N0</accession>
<evidence type="ECO:0000256" key="5">
    <source>
        <dbReference type="HAMAP-Rule" id="MF_00902"/>
    </source>
</evidence>
<protein>
    <recommendedName>
        <fullName evidence="5">Sec-independent protein translocase protein TatC</fullName>
    </recommendedName>
</protein>
<feature type="transmembrane region" description="Helical" evidence="5">
    <location>
        <begin position="163"/>
        <end position="188"/>
    </location>
</feature>
<reference evidence="7" key="1">
    <citation type="submission" date="2017-06" db="EMBL/GenBank/DDBJ databases">
        <authorList>
            <person name="Varghese N."/>
            <person name="Submissions S."/>
        </authorList>
    </citation>
    <scope>NUCLEOTIDE SEQUENCE [LARGE SCALE GENOMIC DNA]</scope>
    <source>
        <strain evidence="7">JAD2</strain>
    </source>
</reference>
<comment type="similarity">
    <text evidence="5">Belongs to the TatC family.</text>
</comment>
<organism evidence="6 7">
    <name type="scientific">Thermoflexus hugenholtzii JAD2</name>
    <dbReference type="NCBI Taxonomy" id="877466"/>
    <lineage>
        <taxon>Bacteria</taxon>
        <taxon>Bacillati</taxon>
        <taxon>Chloroflexota</taxon>
        <taxon>Thermoflexia</taxon>
        <taxon>Thermoflexales</taxon>
        <taxon>Thermoflexaceae</taxon>
        <taxon>Thermoflexus</taxon>
    </lineage>
</organism>
<dbReference type="GO" id="GO:0043953">
    <property type="term" value="P:protein transport by the Tat complex"/>
    <property type="evidence" value="ECO:0007669"/>
    <property type="project" value="UniProtKB-UniRule"/>
</dbReference>
<keyword evidence="5" id="KW-0811">Translocation</keyword>
<dbReference type="PANTHER" id="PTHR30371:SF0">
    <property type="entry name" value="SEC-INDEPENDENT PROTEIN TRANSLOCASE PROTEIN TATC, CHLOROPLASTIC-RELATED"/>
    <property type="match status" value="1"/>
</dbReference>
<comment type="subunit">
    <text evidence="5">Forms a complex with TatA.</text>
</comment>
<proteinExistence type="inferred from homology"/>
<dbReference type="OrthoDB" id="9777044at2"/>
<dbReference type="Proteomes" id="UP000197025">
    <property type="component" value="Unassembled WGS sequence"/>
</dbReference>
<dbReference type="AlphaFoldDB" id="A0A212R5N0"/>
<comment type="function">
    <text evidence="5">Part of the twin-arginine translocation (Tat) system that transports large folded proteins containing a characteristic twin-arginine motif in their signal peptide across membranes.</text>
</comment>